<dbReference type="Proteomes" id="UP000189733">
    <property type="component" value="Unassembled WGS sequence"/>
</dbReference>
<dbReference type="GO" id="GO:0046983">
    <property type="term" value="F:protein dimerization activity"/>
    <property type="evidence" value="ECO:0007669"/>
    <property type="project" value="InterPro"/>
</dbReference>
<dbReference type="Pfam" id="PF00753">
    <property type="entry name" value="Lactamase_B"/>
    <property type="match status" value="1"/>
</dbReference>
<protein>
    <submittedName>
        <fullName evidence="7">Alkyl sulfatase BDS1, metallo-beta-lactamase superfamily</fullName>
    </submittedName>
</protein>
<evidence type="ECO:0000313" key="8">
    <source>
        <dbReference type="Proteomes" id="UP000189733"/>
    </source>
</evidence>
<comment type="similarity">
    <text evidence="4">Belongs to the metallo-beta-lactamase superfamily. Type III sulfatase family.</text>
</comment>
<keyword evidence="1" id="KW-0479">Metal-binding</keyword>
<evidence type="ECO:0000256" key="2">
    <source>
        <dbReference type="ARBA" id="ARBA00022801"/>
    </source>
</evidence>
<name>A0A1T4WJU8_9BACT</name>
<accession>A0A1T4WJU8</accession>
<reference evidence="7 8" key="1">
    <citation type="submission" date="2017-02" db="EMBL/GenBank/DDBJ databases">
        <authorList>
            <person name="Peterson S.W."/>
        </authorList>
    </citation>
    <scope>NUCLEOTIDE SEQUENCE [LARGE SCALE GENOMIC DNA]</scope>
    <source>
        <strain evidence="7 8">DSM 18034</strain>
    </source>
</reference>
<dbReference type="STRING" id="1121442.SAMN02745702_02368"/>
<dbReference type="PANTHER" id="PTHR43223:SF1">
    <property type="entry name" value="ALKYL_ARYL-SULFATASE BDS1"/>
    <property type="match status" value="1"/>
</dbReference>
<feature type="signal peptide" evidence="5">
    <location>
        <begin position="1"/>
        <end position="24"/>
    </location>
</feature>
<dbReference type="PANTHER" id="PTHR43223">
    <property type="entry name" value="ALKYL/ARYL-SULFATASE"/>
    <property type="match status" value="1"/>
</dbReference>
<dbReference type="InterPro" id="IPR038536">
    <property type="entry name" value="Alkyl/aryl-sulf_dimr_sf"/>
</dbReference>
<dbReference type="InterPro" id="IPR029228">
    <property type="entry name" value="Alkyl_sulf_dimr"/>
</dbReference>
<feature type="domain" description="Metallo-beta-lactamase" evidence="6">
    <location>
        <begin position="131"/>
        <end position="356"/>
    </location>
</feature>
<dbReference type="EMBL" id="FUYA01000008">
    <property type="protein sequence ID" value="SKA77600.1"/>
    <property type="molecule type" value="Genomic_DNA"/>
</dbReference>
<evidence type="ECO:0000256" key="4">
    <source>
        <dbReference type="ARBA" id="ARBA00033751"/>
    </source>
</evidence>
<dbReference type="InterPro" id="IPR036527">
    <property type="entry name" value="SCP2_sterol-bd_dom_sf"/>
</dbReference>
<evidence type="ECO:0000256" key="5">
    <source>
        <dbReference type="SAM" id="SignalP"/>
    </source>
</evidence>
<evidence type="ECO:0000256" key="3">
    <source>
        <dbReference type="ARBA" id="ARBA00022833"/>
    </source>
</evidence>
<gene>
    <name evidence="7" type="ORF">SAMN02745702_02368</name>
</gene>
<dbReference type="GO" id="GO:0046872">
    <property type="term" value="F:metal ion binding"/>
    <property type="evidence" value="ECO:0007669"/>
    <property type="project" value="UniProtKB-KW"/>
</dbReference>
<dbReference type="SMART" id="SM00849">
    <property type="entry name" value="Lactamase_B"/>
    <property type="match status" value="1"/>
</dbReference>
<dbReference type="GO" id="GO:0018909">
    <property type="term" value="P:dodecyl sulfate metabolic process"/>
    <property type="evidence" value="ECO:0007669"/>
    <property type="project" value="InterPro"/>
</dbReference>
<dbReference type="InterPro" id="IPR029229">
    <property type="entry name" value="Alkyl_sulf_C"/>
</dbReference>
<organism evidence="7 8">
    <name type="scientific">Desulfobaculum bizertense DSM 18034</name>
    <dbReference type="NCBI Taxonomy" id="1121442"/>
    <lineage>
        <taxon>Bacteria</taxon>
        <taxon>Pseudomonadati</taxon>
        <taxon>Thermodesulfobacteriota</taxon>
        <taxon>Desulfovibrionia</taxon>
        <taxon>Desulfovibrionales</taxon>
        <taxon>Desulfovibrionaceae</taxon>
        <taxon>Desulfobaculum</taxon>
    </lineage>
</organism>
<dbReference type="AlphaFoldDB" id="A0A1T4WJU8"/>
<evidence type="ECO:0000259" key="6">
    <source>
        <dbReference type="SMART" id="SM00849"/>
    </source>
</evidence>
<keyword evidence="3" id="KW-0862">Zinc</keyword>
<dbReference type="GO" id="GO:0018741">
    <property type="term" value="F:linear primary-alkylsulfatase activity"/>
    <property type="evidence" value="ECO:0007669"/>
    <property type="project" value="InterPro"/>
</dbReference>
<dbReference type="RefSeq" id="WP_078685650.1">
    <property type="nucleotide sequence ID" value="NZ_FUYA01000008.1"/>
</dbReference>
<keyword evidence="5" id="KW-0732">Signal</keyword>
<dbReference type="Gene3D" id="3.30.1050.10">
    <property type="entry name" value="SCP2 sterol-binding domain"/>
    <property type="match status" value="1"/>
</dbReference>
<evidence type="ECO:0000256" key="1">
    <source>
        <dbReference type="ARBA" id="ARBA00022723"/>
    </source>
</evidence>
<dbReference type="FunFam" id="3.60.15.30:FF:000001">
    <property type="entry name" value="Alkyl/aryl-sulfatase BDS1"/>
    <property type="match status" value="1"/>
</dbReference>
<dbReference type="Pfam" id="PF14864">
    <property type="entry name" value="Alkyl_sulf_C"/>
    <property type="match status" value="1"/>
</dbReference>
<dbReference type="InterPro" id="IPR044097">
    <property type="entry name" value="Bds1/SdsA1_MBL-fold"/>
</dbReference>
<dbReference type="CDD" id="cd07710">
    <property type="entry name" value="arylsulfatase_Sdsa1-like_MBL-fold"/>
    <property type="match status" value="1"/>
</dbReference>
<dbReference type="InterPro" id="IPR001279">
    <property type="entry name" value="Metallo-B-lactamas"/>
</dbReference>
<dbReference type="InterPro" id="IPR036866">
    <property type="entry name" value="RibonucZ/Hydroxyglut_hydro"/>
</dbReference>
<sequence length="672" mass="75499">MLYRRITLWLVCCGLFLAPLTGMAAQDPPGAKDATEVTVKANDAVKQLLNFGDTKDFENAQKGFIRALPEGGQVQGEHGLVWDMKKYAFINNKMAPPRTVNPSLWRQSQLVMIGGLFKVTDRLYQVRNADLSNMTIYEGDTGLIVADPLICEETARYAMDLYNSERNPDGAKKIVAVIYSHSHVDHFGGVRGIIDEKDVIDGKIKIYAPAGFMEAAVSENVYAGNAMSRRAGYMYGNLLPPGPKGQIGAGLGMTTSTGHVGLIAPTNVITKDIQKEVIDGLHFEFLLTPHTEAPAEMHWYISELRALTAAENCSHTMHNTYSLRGAKIRDPLAWSKYMNQTIQLWADKADVLYGMHHWPDWGKEDILRTLRLTRDGYRFINDQTLHFANMGYTLNEIPEMVHFPKELEHFWAMRGYYGTLYHNVKATYVLHLGWFDGNPCTLHILQQKDADPLYVKYMGGAAKIIEQAKQDFDAGHYRWVAQVLKHVIFAEPKNMDARNLAADALEQLGYQAESGPWRNFYLSGAQDLRSDKQIQEAAPETASPDIIRAMTPSMLFDFTSIRINPEKFGDSAYSFYVTIRHPENSELKDENFILDAKNNVLNHLQVAKKPDAEFDSSIAIDREALDRLVLGESKIAEEIKNGTLTVEGAQGKFAEFLKTMTTFTPDFPIVLP</sequence>
<dbReference type="InterPro" id="IPR052195">
    <property type="entry name" value="Bact_Alkyl/Aryl-Sulfatase"/>
</dbReference>
<keyword evidence="8" id="KW-1185">Reference proteome</keyword>
<proteinExistence type="inferred from homology"/>
<feature type="chain" id="PRO_5013295622" evidence="5">
    <location>
        <begin position="25"/>
        <end position="672"/>
    </location>
</feature>
<dbReference type="OrthoDB" id="9815874at2"/>
<dbReference type="SUPFAM" id="SSF55718">
    <property type="entry name" value="SCP-like"/>
    <property type="match status" value="1"/>
</dbReference>
<dbReference type="SUPFAM" id="SSF56281">
    <property type="entry name" value="Metallo-hydrolase/oxidoreductase"/>
    <property type="match status" value="1"/>
</dbReference>
<keyword evidence="2" id="KW-0378">Hydrolase</keyword>
<dbReference type="Gene3D" id="1.25.40.880">
    <property type="entry name" value="Alkyl sulfatase, dimerisation domain"/>
    <property type="match status" value="1"/>
</dbReference>
<evidence type="ECO:0000313" key="7">
    <source>
        <dbReference type="EMBL" id="SKA77600.1"/>
    </source>
</evidence>
<dbReference type="Gene3D" id="3.60.15.30">
    <property type="entry name" value="Metallo-beta-lactamase domain"/>
    <property type="match status" value="1"/>
</dbReference>
<dbReference type="Pfam" id="PF14863">
    <property type="entry name" value="Alkyl_sulf_dimr"/>
    <property type="match status" value="1"/>
</dbReference>